<protein>
    <submittedName>
        <fullName evidence="1">Uncharacterized protein</fullName>
    </submittedName>
</protein>
<dbReference type="Proteomes" id="UP000186817">
    <property type="component" value="Unassembled WGS sequence"/>
</dbReference>
<sequence length="339" mass="38239">MVLDLCHELYVCGKENLQWQPENEEHQRCEPLLLSQEWLDSGSAPLAHRQGYTADKASQMQRLLSSVAASRHLAQDKLREVACLARHPASMPDFYRAPMARLLGAVKELKARRSVQRWKEDWSEDSSGYSLRSGVTERGAWLTQHFATWDLSEQKSALSRIRKQVLSEPTTHLNLQTERGVRNTILVLRFLHDFEGHLDRCNTRTEKEPQAKQEGERDEWANMELFCRPWVIADAETELLRLEEFLDPTTRFACLALSVTGIGPAFALLSAMVAGQSPRAWGGLHLSRLLGPDLSPFACRIQLDSFYRIDTSLGLGELAKAVSQGQAMSFVQGAIPQLT</sequence>
<dbReference type="AlphaFoldDB" id="A0A1Q9DMC0"/>
<name>A0A1Q9DMC0_SYMMI</name>
<proteinExistence type="predicted"/>
<dbReference type="OrthoDB" id="10281993at2759"/>
<dbReference type="EMBL" id="LSRX01000471">
    <property type="protein sequence ID" value="OLP96334.1"/>
    <property type="molecule type" value="Genomic_DNA"/>
</dbReference>
<evidence type="ECO:0000313" key="2">
    <source>
        <dbReference type="Proteomes" id="UP000186817"/>
    </source>
</evidence>
<gene>
    <name evidence="1" type="ORF">AK812_SmicGene21441</name>
</gene>
<evidence type="ECO:0000313" key="1">
    <source>
        <dbReference type="EMBL" id="OLP96334.1"/>
    </source>
</evidence>
<comment type="caution">
    <text evidence="1">The sequence shown here is derived from an EMBL/GenBank/DDBJ whole genome shotgun (WGS) entry which is preliminary data.</text>
</comment>
<organism evidence="1 2">
    <name type="scientific">Symbiodinium microadriaticum</name>
    <name type="common">Dinoflagellate</name>
    <name type="synonym">Zooxanthella microadriatica</name>
    <dbReference type="NCBI Taxonomy" id="2951"/>
    <lineage>
        <taxon>Eukaryota</taxon>
        <taxon>Sar</taxon>
        <taxon>Alveolata</taxon>
        <taxon>Dinophyceae</taxon>
        <taxon>Suessiales</taxon>
        <taxon>Symbiodiniaceae</taxon>
        <taxon>Symbiodinium</taxon>
    </lineage>
</organism>
<reference evidence="1 2" key="1">
    <citation type="submission" date="2016-02" db="EMBL/GenBank/DDBJ databases">
        <title>Genome analysis of coral dinoflagellate symbionts highlights evolutionary adaptations to a symbiotic lifestyle.</title>
        <authorList>
            <person name="Aranda M."/>
            <person name="Li Y."/>
            <person name="Liew Y.J."/>
            <person name="Baumgarten S."/>
            <person name="Simakov O."/>
            <person name="Wilson M."/>
            <person name="Piel J."/>
            <person name="Ashoor H."/>
            <person name="Bougouffa S."/>
            <person name="Bajic V.B."/>
            <person name="Ryu T."/>
            <person name="Ravasi T."/>
            <person name="Bayer T."/>
            <person name="Micklem G."/>
            <person name="Kim H."/>
            <person name="Bhak J."/>
            <person name="Lajeunesse T.C."/>
            <person name="Voolstra C.R."/>
        </authorList>
    </citation>
    <scope>NUCLEOTIDE SEQUENCE [LARGE SCALE GENOMIC DNA]</scope>
    <source>
        <strain evidence="1 2">CCMP2467</strain>
    </source>
</reference>
<keyword evidence="2" id="KW-1185">Reference proteome</keyword>
<accession>A0A1Q9DMC0</accession>